<name>A0A0P6YXB1_9CHLR</name>
<dbReference type="RefSeq" id="WP_062416967.1">
    <property type="nucleotide sequence ID" value="NZ_DF967974.1"/>
</dbReference>
<dbReference type="SUPFAM" id="SSF158997">
    <property type="entry name" value="Trm112p-like"/>
    <property type="match status" value="1"/>
</dbReference>
<dbReference type="AlphaFoldDB" id="A0A0P6YXB1"/>
<evidence type="ECO:0000313" key="1">
    <source>
        <dbReference type="EMBL" id="KPL89867.1"/>
    </source>
</evidence>
<keyword evidence="2" id="KW-1185">Reference proteome</keyword>
<dbReference type="OrthoDB" id="9812205at2"/>
<protein>
    <submittedName>
        <fullName evidence="1">Uncharacterized protein</fullName>
    </submittedName>
</protein>
<dbReference type="Gene3D" id="2.20.25.10">
    <property type="match status" value="1"/>
</dbReference>
<proteinExistence type="predicted"/>
<dbReference type="Proteomes" id="UP000050501">
    <property type="component" value="Unassembled WGS sequence"/>
</dbReference>
<reference evidence="1 2" key="1">
    <citation type="submission" date="2015-07" db="EMBL/GenBank/DDBJ databases">
        <title>Genome sequence of Levilinea saccharolytica DSM 16555.</title>
        <authorList>
            <person name="Hemp J."/>
            <person name="Ward L.M."/>
            <person name="Pace L.A."/>
            <person name="Fischer W.W."/>
        </authorList>
    </citation>
    <scope>NUCLEOTIDE SEQUENCE [LARGE SCALE GENOMIC DNA]</scope>
    <source>
        <strain evidence="1 2">KIBI-1</strain>
    </source>
</reference>
<gene>
    <name evidence="1" type="ORF">ADN01_03045</name>
</gene>
<dbReference type="EMBL" id="LGCM01000014">
    <property type="protein sequence ID" value="KPL89867.1"/>
    <property type="molecule type" value="Genomic_DNA"/>
</dbReference>
<comment type="caution">
    <text evidence="1">The sequence shown here is derived from an EMBL/GenBank/DDBJ whole genome shotgun (WGS) entry which is preliminary data.</text>
</comment>
<dbReference type="Pfam" id="PF03966">
    <property type="entry name" value="Trm112p"/>
    <property type="match status" value="1"/>
</dbReference>
<dbReference type="InterPro" id="IPR005651">
    <property type="entry name" value="Trm112-like"/>
</dbReference>
<accession>A0A0P6YXB1</accession>
<dbReference type="STRING" id="229921.ADN01_03045"/>
<sequence>MVSSELLEILRCPACVREKEGLLDLTKDTWLVCRDCGRKYPIVDDIPVMLIDEGDKWAQTAVDALPVPPPAPQ</sequence>
<organism evidence="1 2">
    <name type="scientific">Levilinea saccharolytica</name>
    <dbReference type="NCBI Taxonomy" id="229921"/>
    <lineage>
        <taxon>Bacteria</taxon>
        <taxon>Bacillati</taxon>
        <taxon>Chloroflexota</taxon>
        <taxon>Anaerolineae</taxon>
        <taxon>Anaerolineales</taxon>
        <taxon>Anaerolineaceae</taxon>
        <taxon>Levilinea</taxon>
    </lineage>
</organism>
<evidence type="ECO:0000313" key="2">
    <source>
        <dbReference type="Proteomes" id="UP000050501"/>
    </source>
</evidence>